<dbReference type="EMBL" id="FMSH01000154">
    <property type="protein sequence ID" value="SCU75498.1"/>
    <property type="molecule type" value="Genomic_DNA"/>
</dbReference>
<name>A0A1K0J8T5_CUPNE</name>
<organism evidence="1">
    <name type="scientific">Cupriavidus necator</name>
    <name type="common">Alcaligenes eutrophus</name>
    <name type="synonym">Ralstonia eutropha</name>
    <dbReference type="NCBI Taxonomy" id="106590"/>
    <lineage>
        <taxon>Bacteria</taxon>
        <taxon>Pseudomonadati</taxon>
        <taxon>Pseudomonadota</taxon>
        <taxon>Betaproteobacteria</taxon>
        <taxon>Burkholderiales</taxon>
        <taxon>Burkholderiaceae</taxon>
        <taxon>Cupriavidus</taxon>
    </lineage>
</organism>
<evidence type="ECO:0000313" key="1">
    <source>
        <dbReference type="EMBL" id="SCU75498.1"/>
    </source>
</evidence>
<sequence>MTIEAMQRERERGGLEEARKIAEGVAGIFSAMQALGVSDPEVESLCQVGVALSQNLSNELEVAAAEGLRRIPVVGTVREG</sequence>
<proteinExistence type="predicted"/>
<reference evidence="1" key="1">
    <citation type="submission" date="2016-09" db="EMBL/GenBank/DDBJ databases">
        <authorList>
            <person name="Capua I."/>
            <person name="De Benedictis P."/>
            <person name="Joannis T."/>
            <person name="Lombin L.H."/>
            <person name="Cattoli G."/>
        </authorList>
    </citation>
    <scope>NUCLEOTIDE SEQUENCE</scope>
    <source>
        <strain evidence="1">B9</strain>
    </source>
</reference>
<dbReference type="AlphaFoldDB" id="A0A1K0J8T5"/>
<accession>A0A1K0J8T5</accession>
<protein>
    <submittedName>
        <fullName evidence="1">Uncharacterized protein</fullName>
    </submittedName>
</protein>
<dbReference type="RefSeq" id="WP_340524016.1">
    <property type="nucleotide sequence ID" value="NZ_FMSH01000154.1"/>
</dbReference>
<gene>
    <name evidence="1" type="ORF">CNECB9_2370072</name>
</gene>